<dbReference type="PANTHER" id="PTHR35046">
    <property type="entry name" value="ZINC KNUCKLE (CCHC-TYPE) FAMILY PROTEIN"/>
    <property type="match status" value="1"/>
</dbReference>
<evidence type="ECO:0000313" key="5">
    <source>
        <dbReference type="Proteomes" id="UP000321393"/>
    </source>
</evidence>
<dbReference type="GO" id="GO:0003676">
    <property type="term" value="F:nucleic acid binding"/>
    <property type="evidence" value="ECO:0007669"/>
    <property type="project" value="InterPro"/>
</dbReference>
<dbReference type="InterPro" id="IPR043502">
    <property type="entry name" value="DNA/RNA_pol_sf"/>
</dbReference>
<dbReference type="InterPro" id="IPR041588">
    <property type="entry name" value="Integrase_H2C2"/>
</dbReference>
<dbReference type="Pfam" id="PF17921">
    <property type="entry name" value="Integrase_H2C2"/>
    <property type="match status" value="1"/>
</dbReference>
<evidence type="ECO:0000313" key="3">
    <source>
        <dbReference type="EMBL" id="KAA0065905.1"/>
    </source>
</evidence>
<feature type="domain" description="Integrase zinc-binding" evidence="2">
    <location>
        <begin position="148"/>
        <end position="175"/>
    </location>
</feature>
<protein>
    <submittedName>
        <fullName evidence="3">Transposon Tf2-1 polyprotein isoform X1</fullName>
    </submittedName>
</protein>
<dbReference type="AlphaFoldDB" id="A0A5A7VJK3"/>
<dbReference type="SUPFAM" id="SSF56672">
    <property type="entry name" value="DNA/RNA polymerases"/>
    <property type="match status" value="1"/>
</dbReference>
<dbReference type="InterPro" id="IPR036397">
    <property type="entry name" value="RNaseH_sf"/>
</dbReference>
<name>A0A5A7VJK3_CUCMM</name>
<dbReference type="InterPro" id="IPR016197">
    <property type="entry name" value="Chromo-like_dom_sf"/>
</dbReference>
<dbReference type="EMBL" id="SSTE01001018">
    <property type="protein sequence ID" value="KAA0065905.1"/>
    <property type="molecule type" value="Genomic_DNA"/>
</dbReference>
<proteinExistence type="predicted"/>
<sequence>MTLPVLAMPDLNLPFEIETNVSGYGVRAVLTQAKRPIVYFSRTLSTRDRARPVYERELIAVVFAMQRWRPYLLERKLIVKTDQRLGLENKAADALSRVSPIVHLNQITAPALLDLAIIQEEVENDPRLKEIKSIVEQYLDDIPNFNSRAELYWDGIKKDIKKYREECSICQRNKALALSPAGLLTPLEILDTIWIDISMDFIDGLPKSAGYEVIFVVVDRMSKYAHFISLKHPYTAKSVAEVFVKEVVRLHGYSRSIVSSRDRVFVRHTICKLMANRVVNRGVEAYLRCILKKKMQCEAINQIFWALQDIGEVWASSIQAGVDEHSCHSPSFSCVLTEEGFRGHTQVQPIEPYLTETHEWMTQPEEVYGYRKNLKTMDWEVLISWKGLPPHEATWEVCDDFKQQFPDFHLEDKVDLEEESSVKPPMLFTYNRRNKRKLAREMKEGNAGLGELNGGPNS</sequence>
<organism evidence="3 5">
    <name type="scientific">Cucumis melo var. makuwa</name>
    <name type="common">Oriental melon</name>
    <dbReference type="NCBI Taxonomy" id="1194695"/>
    <lineage>
        <taxon>Eukaryota</taxon>
        <taxon>Viridiplantae</taxon>
        <taxon>Streptophyta</taxon>
        <taxon>Embryophyta</taxon>
        <taxon>Tracheophyta</taxon>
        <taxon>Spermatophyta</taxon>
        <taxon>Magnoliopsida</taxon>
        <taxon>eudicotyledons</taxon>
        <taxon>Gunneridae</taxon>
        <taxon>Pentapetalae</taxon>
        <taxon>rosids</taxon>
        <taxon>fabids</taxon>
        <taxon>Cucurbitales</taxon>
        <taxon>Cucurbitaceae</taxon>
        <taxon>Benincaseae</taxon>
        <taxon>Cucumis</taxon>
    </lineage>
</organism>
<evidence type="ECO:0000259" key="1">
    <source>
        <dbReference type="Pfam" id="PF17919"/>
    </source>
</evidence>
<dbReference type="Gene3D" id="3.30.420.10">
    <property type="entry name" value="Ribonuclease H-like superfamily/Ribonuclease H"/>
    <property type="match status" value="1"/>
</dbReference>
<dbReference type="PANTHER" id="PTHR35046:SF9">
    <property type="entry name" value="RNA-DIRECTED DNA POLYMERASE"/>
    <property type="match status" value="1"/>
</dbReference>
<dbReference type="Proteomes" id="UP000321393">
    <property type="component" value="Unassembled WGS sequence"/>
</dbReference>
<gene>
    <name evidence="4" type="ORF">E5676_scaffold259G00410</name>
    <name evidence="3" type="ORF">E6C27_scaffold538G00840</name>
</gene>
<dbReference type="OrthoDB" id="2013610at2759"/>
<evidence type="ECO:0000259" key="2">
    <source>
        <dbReference type="Pfam" id="PF17921"/>
    </source>
</evidence>
<dbReference type="InterPro" id="IPR041577">
    <property type="entry name" value="RT_RNaseH_2"/>
</dbReference>
<dbReference type="InterPro" id="IPR012337">
    <property type="entry name" value="RNaseH-like_sf"/>
</dbReference>
<evidence type="ECO:0000313" key="4">
    <source>
        <dbReference type="EMBL" id="TYK15112.1"/>
    </source>
</evidence>
<feature type="domain" description="Reverse transcriptase/retrotransposon-derived protein RNase H-like" evidence="1">
    <location>
        <begin position="2"/>
        <end position="79"/>
    </location>
</feature>
<dbReference type="Pfam" id="PF17919">
    <property type="entry name" value="RT_RNaseH_2"/>
    <property type="match status" value="1"/>
</dbReference>
<dbReference type="Proteomes" id="UP000321947">
    <property type="component" value="Unassembled WGS sequence"/>
</dbReference>
<accession>A0A5A7VJK3</accession>
<dbReference type="SUPFAM" id="SSF54160">
    <property type="entry name" value="Chromo domain-like"/>
    <property type="match status" value="1"/>
</dbReference>
<comment type="caution">
    <text evidence="3">The sequence shown here is derived from an EMBL/GenBank/DDBJ whole genome shotgun (WGS) entry which is preliminary data.</text>
</comment>
<evidence type="ECO:0000313" key="6">
    <source>
        <dbReference type="Proteomes" id="UP000321947"/>
    </source>
</evidence>
<dbReference type="Gene3D" id="3.10.20.370">
    <property type="match status" value="1"/>
</dbReference>
<dbReference type="EMBL" id="SSTD01008710">
    <property type="protein sequence ID" value="TYK15112.1"/>
    <property type="molecule type" value="Genomic_DNA"/>
</dbReference>
<dbReference type="SUPFAM" id="SSF53098">
    <property type="entry name" value="Ribonuclease H-like"/>
    <property type="match status" value="1"/>
</dbReference>
<reference evidence="5 6" key="1">
    <citation type="submission" date="2019-08" db="EMBL/GenBank/DDBJ databases">
        <title>Draft genome sequences of two oriental melons (Cucumis melo L. var makuwa).</title>
        <authorList>
            <person name="Kwon S.-Y."/>
        </authorList>
    </citation>
    <scope>NUCLEOTIDE SEQUENCE [LARGE SCALE GENOMIC DNA]</scope>
    <source>
        <strain evidence="6">cv. Chang Bougi</strain>
        <strain evidence="5">cv. SW 3</strain>
        <tissue evidence="3">Leaf</tissue>
    </source>
</reference>